<evidence type="ECO:0000313" key="3">
    <source>
        <dbReference type="Proteomes" id="UP000237481"/>
    </source>
</evidence>
<keyword evidence="3" id="KW-1185">Reference proteome</keyword>
<feature type="signal peptide" evidence="1">
    <location>
        <begin position="1"/>
        <end position="19"/>
    </location>
</feature>
<dbReference type="AlphaFoldDB" id="A0A2S4L1U4"/>
<evidence type="ECO:0000256" key="1">
    <source>
        <dbReference type="SAM" id="SignalP"/>
    </source>
</evidence>
<accession>A0A2S4L1U4</accession>
<keyword evidence="1" id="KW-0732">Signal</keyword>
<feature type="chain" id="PRO_5015695933" evidence="1">
    <location>
        <begin position="20"/>
        <end position="97"/>
    </location>
</feature>
<protein>
    <submittedName>
        <fullName evidence="2">Uncharacterized protein</fullName>
    </submittedName>
</protein>
<organism evidence="2 3">
    <name type="scientific">Tolypocladium paradoxum</name>
    <dbReference type="NCBI Taxonomy" id="94208"/>
    <lineage>
        <taxon>Eukaryota</taxon>
        <taxon>Fungi</taxon>
        <taxon>Dikarya</taxon>
        <taxon>Ascomycota</taxon>
        <taxon>Pezizomycotina</taxon>
        <taxon>Sordariomycetes</taxon>
        <taxon>Hypocreomycetidae</taxon>
        <taxon>Hypocreales</taxon>
        <taxon>Ophiocordycipitaceae</taxon>
        <taxon>Tolypocladium</taxon>
    </lineage>
</organism>
<sequence>MRFITGLAIVASMASGVLSTCERHGQKCDWEGTSPICGSTTHLIGDKDASGRTLVTWTKYENIGSLCGGGENVNPGPNCCREYGAGCVTGYKRLWCK</sequence>
<name>A0A2S4L1U4_9HYPO</name>
<reference evidence="2 3" key="1">
    <citation type="submission" date="2018-01" db="EMBL/GenBank/DDBJ databases">
        <title>Harnessing the power of phylogenomics to disentangle the directionality and signatures of interkingdom host jumping in the parasitic fungal genus Tolypocladium.</title>
        <authorList>
            <person name="Quandt C.A."/>
            <person name="Patterson W."/>
            <person name="Spatafora J.W."/>
        </authorList>
    </citation>
    <scope>NUCLEOTIDE SEQUENCE [LARGE SCALE GENOMIC DNA]</scope>
    <source>
        <strain evidence="2 3">NRBC 100945</strain>
    </source>
</reference>
<proteinExistence type="predicted"/>
<comment type="caution">
    <text evidence="2">The sequence shown here is derived from an EMBL/GenBank/DDBJ whole genome shotgun (WGS) entry which is preliminary data.</text>
</comment>
<dbReference type="Proteomes" id="UP000237481">
    <property type="component" value="Unassembled WGS sequence"/>
</dbReference>
<dbReference type="EMBL" id="PKSG01000327">
    <property type="protein sequence ID" value="POR36399.1"/>
    <property type="molecule type" value="Genomic_DNA"/>
</dbReference>
<gene>
    <name evidence="2" type="ORF">TPAR_03405</name>
</gene>
<dbReference type="OrthoDB" id="4913784at2759"/>
<evidence type="ECO:0000313" key="2">
    <source>
        <dbReference type="EMBL" id="POR36399.1"/>
    </source>
</evidence>